<gene>
    <name evidence="1" type="ORF">MAG551_01760</name>
</gene>
<dbReference type="Gene3D" id="3.20.20.370">
    <property type="entry name" value="Glycoside hydrolase/deacetylase"/>
    <property type="match status" value="1"/>
</dbReference>
<organism evidence="1 2">
    <name type="scientific">Candidatus Scalindua arabica</name>
    <dbReference type="NCBI Taxonomy" id="1127984"/>
    <lineage>
        <taxon>Bacteria</taxon>
        <taxon>Pseudomonadati</taxon>
        <taxon>Planctomycetota</taxon>
        <taxon>Candidatus Brocadiia</taxon>
        <taxon>Candidatus Brocadiales</taxon>
        <taxon>Candidatus Scalinduaceae</taxon>
        <taxon>Candidatus Scalindua</taxon>
    </lineage>
</organism>
<sequence>MEFSKTGYQTLLETALDAGYRFIHFDNTLHLKQGKCCLLRHDVDVDIGAALEIAKVESVLGIRSTFFLMLRSPLYNLMGRSNSRIVQEIVHLGHRIGLHYDDGFCLDKRYSLEEWICLESRILEKMFGVEIKAVSFHQPSQAILSGKMKLNNYVNTYNKKELDGFYYVSDSNKVWKVENPYNIFQKELYSKVHLLIHPLWWIGDYNLPTEDVWEQMIVSNFYRSQKQLLETERAYGHAREITISKTSVCC</sequence>
<evidence type="ECO:0000313" key="1">
    <source>
        <dbReference type="EMBL" id="MBS1258698.1"/>
    </source>
</evidence>
<name>A0A941W3P1_9BACT</name>
<evidence type="ECO:0000313" key="2">
    <source>
        <dbReference type="Proteomes" id="UP000722750"/>
    </source>
</evidence>
<accession>A0A941W3P1</accession>
<reference evidence="1" key="1">
    <citation type="journal article" date="2021" name="ISME J.">
        <title>Fine-scale metabolic discontinuity in a stratified prokaryote microbiome of a Red Sea deep halocline.</title>
        <authorList>
            <person name="Michoud G."/>
            <person name="Ngugi D.K."/>
            <person name="Barozzi A."/>
            <person name="Merlino G."/>
            <person name="Calleja M.L."/>
            <person name="Delgado-Huertas A."/>
            <person name="Moran X.A.G."/>
            <person name="Daffonchio D."/>
        </authorList>
    </citation>
    <scope>NUCLEOTIDE SEQUENCE</scope>
    <source>
        <strain evidence="1">SuakinDeep_MAG55_1</strain>
    </source>
</reference>
<proteinExistence type="predicted"/>
<protein>
    <submittedName>
        <fullName evidence="1">Uncharacterized protein</fullName>
    </submittedName>
</protein>
<dbReference type="AlphaFoldDB" id="A0A941W3P1"/>
<dbReference type="EMBL" id="JAANXD010000073">
    <property type="protein sequence ID" value="MBS1258698.1"/>
    <property type="molecule type" value="Genomic_DNA"/>
</dbReference>
<comment type="caution">
    <text evidence="1">The sequence shown here is derived from an EMBL/GenBank/DDBJ whole genome shotgun (WGS) entry which is preliminary data.</text>
</comment>
<dbReference type="Proteomes" id="UP000722750">
    <property type="component" value="Unassembled WGS sequence"/>
</dbReference>